<feature type="transmembrane region" description="Helical" evidence="1">
    <location>
        <begin position="52"/>
        <end position="73"/>
    </location>
</feature>
<evidence type="ECO:0000313" key="3">
    <source>
        <dbReference type="Proteomes" id="UP001056336"/>
    </source>
</evidence>
<protein>
    <submittedName>
        <fullName evidence="2">ABC transporter permease</fullName>
    </submittedName>
</protein>
<keyword evidence="1" id="KW-1133">Transmembrane helix</keyword>
<feature type="transmembrane region" description="Helical" evidence="1">
    <location>
        <begin position="144"/>
        <end position="164"/>
    </location>
</feature>
<feature type="transmembrane region" description="Helical" evidence="1">
    <location>
        <begin position="100"/>
        <end position="124"/>
    </location>
</feature>
<sequence>MINLLRSEVLKIRSTQVWIWMMVLVVAITVAATLASVLSISADTPTDGIDYFGIWTNFGVAGVALLVLGILGLTTEFRHKTITPTLLATPNRLQLLLGKALGYVVFAIPYGVVCLLINLITAWICLRAKGLPVQFGDGAVSGMVRSLLGLVLLAFFGLGLGALVRNQAAAMVVGILYLSVLNLLFAGIPWIRRVYLYEPAGALRAFTSRDQNNYDLSTDVFHVVPWAGGLILLAWCLVFLGLGYLVSLKRDIS</sequence>
<keyword evidence="1" id="KW-0812">Transmembrane</keyword>
<feature type="transmembrane region" description="Helical" evidence="1">
    <location>
        <begin position="223"/>
        <end position="246"/>
    </location>
</feature>
<evidence type="ECO:0000313" key="2">
    <source>
        <dbReference type="EMBL" id="UQX89829.1"/>
    </source>
</evidence>
<feature type="transmembrane region" description="Helical" evidence="1">
    <location>
        <begin position="171"/>
        <end position="191"/>
    </location>
</feature>
<reference evidence="2" key="2">
    <citation type="submission" date="2022-05" db="EMBL/GenBank/DDBJ databases">
        <authorList>
            <person name="Kim J.-S."/>
            <person name="Lee K."/>
            <person name="Suh M."/>
            <person name="Eom M."/>
            <person name="Kim J.-S."/>
            <person name="Kim D.-S."/>
            <person name="Ko S.-H."/>
            <person name="Shin Y."/>
            <person name="Lee J.-S."/>
        </authorList>
    </citation>
    <scope>NUCLEOTIDE SEQUENCE</scope>
    <source>
        <strain evidence="2">N237</strain>
    </source>
</reference>
<feature type="transmembrane region" description="Helical" evidence="1">
    <location>
        <begin position="20"/>
        <end position="40"/>
    </location>
</feature>
<organism evidence="2 3">
    <name type="scientific">Jatrophihabitans telluris</name>
    <dbReference type="NCBI Taxonomy" id="2038343"/>
    <lineage>
        <taxon>Bacteria</taxon>
        <taxon>Bacillati</taxon>
        <taxon>Actinomycetota</taxon>
        <taxon>Actinomycetes</taxon>
        <taxon>Jatrophihabitantales</taxon>
        <taxon>Jatrophihabitantaceae</taxon>
        <taxon>Jatrophihabitans</taxon>
    </lineage>
</organism>
<proteinExistence type="predicted"/>
<dbReference type="RefSeq" id="WP_249773724.1">
    <property type="nucleotide sequence ID" value="NZ_CP097332.1"/>
</dbReference>
<gene>
    <name evidence="2" type="ORF">M6D93_07445</name>
</gene>
<dbReference type="EMBL" id="CP097332">
    <property type="protein sequence ID" value="UQX89829.1"/>
    <property type="molecule type" value="Genomic_DNA"/>
</dbReference>
<keyword evidence="1" id="KW-0472">Membrane</keyword>
<evidence type="ECO:0000256" key="1">
    <source>
        <dbReference type="SAM" id="Phobius"/>
    </source>
</evidence>
<dbReference type="Proteomes" id="UP001056336">
    <property type="component" value="Chromosome"/>
</dbReference>
<keyword evidence="3" id="KW-1185">Reference proteome</keyword>
<accession>A0ABY4R4K6</accession>
<reference evidence="2" key="1">
    <citation type="journal article" date="2018" name="Int. J. Syst. Evol. Microbiol.">
        <title>Jatrophihabitans telluris sp. nov., isolated from sediment soil of lava forest wetlands and the emended description of the genus Jatrophihabitans.</title>
        <authorList>
            <person name="Lee K.C."/>
            <person name="Suh M.K."/>
            <person name="Eom M.K."/>
            <person name="Kim K.K."/>
            <person name="Kim J.S."/>
            <person name="Kim D.S."/>
            <person name="Ko S.H."/>
            <person name="Shin Y.K."/>
            <person name="Lee J.S."/>
        </authorList>
    </citation>
    <scope>NUCLEOTIDE SEQUENCE</scope>
    <source>
        <strain evidence="2">N237</strain>
    </source>
</reference>
<name>A0ABY4R4K6_9ACTN</name>